<evidence type="ECO:0000256" key="1">
    <source>
        <dbReference type="SAM" id="Phobius"/>
    </source>
</evidence>
<evidence type="ECO:0000313" key="3">
    <source>
        <dbReference type="Proteomes" id="UP000432715"/>
    </source>
</evidence>
<dbReference type="RefSeq" id="WP_151860480.1">
    <property type="nucleotide sequence ID" value="NZ_WBZC01000014.1"/>
</dbReference>
<evidence type="ECO:0000313" key="2">
    <source>
        <dbReference type="EMBL" id="KAB3535853.1"/>
    </source>
</evidence>
<reference evidence="2 3" key="1">
    <citation type="submission" date="2019-10" db="EMBL/GenBank/DDBJ databases">
        <title>Alkaliphilus serpentinus sp. nov. and Alkaliphilus pronyensis sp. nov., two novel anaerobic alkaliphilic species isolated from the serpentinized-hosted hydrothermal field of the Prony Bay (New Caledonia).</title>
        <authorList>
            <person name="Postec A."/>
        </authorList>
    </citation>
    <scope>NUCLEOTIDE SEQUENCE [LARGE SCALE GENOMIC DNA]</scope>
    <source>
        <strain evidence="2 3">LacV</strain>
    </source>
</reference>
<keyword evidence="3" id="KW-1185">Reference proteome</keyword>
<dbReference type="EMBL" id="WBZC01000014">
    <property type="protein sequence ID" value="KAB3535853.1"/>
    <property type="molecule type" value="Genomic_DNA"/>
</dbReference>
<name>A0A6I0FAQ3_9FIRM</name>
<gene>
    <name evidence="2" type="ORF">F8154_04880</name>
</gene>
<protein>
    <submittedName>
        <fullName evidence="2">Uncharacterized protein</fullName>
    </submittedName>
</protein>
<comment type="caution">
    <text evidence="2">The sequence shown here is derived from an EMBL/GenBank/DDBJ whole genome shotgun (WGS) entry which is preliminary data.</text>
</comment>
<dbReference type="OrthoDB" id="1956247at2"/>
<sequence>MDYNTIIIIAGSIIILIALLIVMRSNNQEPDNHYNSSIIHLQNIKDQELELQQVVIHELEGLKGDMGIIKEDISTLFSLYNDLNRNSLSKGASNNDTGQKEVEPFNQKLNYNIFTQKNTDIIRLHQEGNSPDEIARKLNKSIREIEMVIKLVK</sequence>
<dbReference type="Pfam" id="PF19610">
    <property type="entry name" value="DUF6115"/>
    <property type="match status" value="1"/>
</dbReference>
<dbReference type="AlphaFoldDB" id="A0A6I0FAQ3"/>
<feature type="transmembrane region" description="Helical" evidence="1">
    <location>
        <begin position="6"/>
        <end position="23"/>
    </location>
</feature>
<dbReference type="InterPro" id="IPR046118">
    <property type="entry name" value="DUF6115"/>
</dbReference>
<keyword evidence="1" id="KW-1133">Transmembrane helix</keyword>
<accession>A0A6I0FAQ3</accession>
<organism evidence="2 3">
    <name type="scientific">Alkaliphilus pronyensis</name>
    <dbReference type="NCBI Taxonomy" id="1482732"/>
    <lineage>
        <taxon>Bacteria</taxon>
        <taxon>Bacillati</taxon>
        <taxon>Bacillota</taxon>
        <taxon>Clostridia</taxon>
        <taxon>Peptostreptococcales</taxon>
        <taxon>Natronincolaceae</taxon>
        <taxon>Alkaliphilus</taxon>
    </lineage>
</organism>
<proteinExistence type="predicted"/>
<dbReference type="Proteomes" id="UP000432715">
    <property type="component" value="Unassembled WGS sequence"/>
</dbReference>
<keyword evidence="1" id="KW-0812">Transmembrane</keyword>
<keyword evidence="1" id="KW-0472">Membrane</keyword>